<protein>
    <submittedName>
        <fullName evidence="1">Uncharacterized protein</fullName>
    </submittedName>
</protein>
<name>A0A7G9A2D3_9CAUD</name>
<gene>
    <name evidence="1" type="primary">63</name>
    <name evidence="1" type="ORF">SEA_ESTES_63</name>
</gene>
<dbReference type="EMBL" id="MT657341">
    <property type="protein sequence ID" value="QNL30772.1"/>
    <property type="molecule type" value="Genomic_DNA"/>
</dbReference>
<accession>A0A7G9A2D3</accession>
<proteinExistence type="predicted"/>
<keyword evidence="2" id="KW-1185">Reference proteome</keyword>
<organism evidence="1 2">
    <name type="scientific">Mycobacterium phage Estes</name>
    <dbReference type="NCBI Taxonomy" id="2759459"/>
    <lineage>
        <taxon>Viruses</taxon>
        <taxon>Duplodnaviria</taxon>
        <taxon>Heunggongvirae</taxon>
        <taxon>Uroviricota</taxon>
        <taxon>Caudoviricetes</taxon>
        <taxon>Vilmaviridae</taxon>
        <taxon>Mclasvirinae</taxon>
        <taxon>Reyvirus</taxon>
        <taxon>Reyvirus estes</taxon>
    </lineage>
</organism>
<reference evidence="1 2" key="1">
    <citation type="submission" date="2020-06" db="EMBL/GenBank/DDBJ databases">
        <authorList>
            <person name="Allen T."/>
            <person name="Groscost A."/>
            <person name="Boice M."/>
            <person name="Bramwell-Butcher J."/>
            <person name="Davis-Nicholson M."/>
            <person name="Dedinsky M."/>
            <person name="DeKlotz J."/>
            <person name="Gardner J."/>
            <person name="Grosser P."/>
            <person name="Husler K."/>
            <person name="Lau J.R."/>
            <person name="Monlux M."/>
            <person name="Schlesinger M.K."/>
            <person name="Scholes A."/>
            <person name="Waughman L."/>
            <person name="Poxleitner M.K."/>
            <person name="Anders K.R."/>
            <person name="Garlena R.A."/>
            <person name="Russell D.A."/>
            <person name="Pope W.H."/>
            <person name="Jacobs-Sera D."/>
            <person name="Hatfull G.F."/>
        </authorList>
    </citation>
    <scope>NUCLEOTIDE SEQUENCE [LARGE SCALE GENOMIC DNA]</scope>
</reference>
<dbReference type="GeneID" id="63210456"/>
<sequence>MSDGEKACAIDPAWAARQDEGIRMEVLRQSVRALDPTVEPEDFIEFMDDIATWVKTGEVS</sequence>
<dbReference type="KEGG" id="vg:63210456"/>
<evidence type="ECO:0000313" key="1">
    <source>
        <dbReference type="EMBL" id="QNL30772.1"/>
    </source>
</evidence>
<dbReference type="RefSeq" id="YP_010013818.1">
    <property type="nucleotide sequence ID" value="NC_053514.1"/>
</dbReference>
<dbReference type="Proteomes" id="UP000516127">
    <property type="component" value="Genome"/>
</dbReference>
<evidence type="ECO:0000313" key="2">
    <source>
        <dbReference type="Proteomes" id="UP000516127"/>
    </source>
</evidence>